<keyword evidence="3" id="KW-1185">Reference proteome</keyword>
<comment type="similarity">
    <text evidence="1">Belongs to the PC-esterase family.</text>
</comment>
<dbReference type="EMBL" id="VIIS01000626">
    <property type="protein sequence ID" value="KAF0306820.1"/>
    <property type="molecule type" value="Genomic_DNA"/>
</dbReference>
<dbReference type="InterPro" id="IPR036514">
    <property type="entry name" value="SGNH_hydro_sf"/>
</dbReference>
<accession>A0A6A4WT30</accession>
<dbReference type="Gene3D" id="3.40.50.1110">
    <property type="entry name" value="SGNH hydrolase"/>
    <property type="match status" value="1"/>
</dbReference>
<name>A0A6A4WT30_AMPAM</name>
<gene>
    <name evidence="2" type="primary">PCED1A</name>
    <name evidence="2" type="ORF">FJT64_021715</name>
</gene>
<evidence type="ECO:0000313" key="3">
    <source>
        <dbReference type="Proteomes" id="UP000440578"/>
    </source>
</evidence>
<proteinExistence type="inferred from homology"/>
<reference evidence="2 3" key="1">
    <citation type="submission" date="2019-07" db="EMBL/GenBank/DDBJ databases">
        <title>Draft genome assembly of a fouling barnacle, Amphibalanus amphitrite (Darwin, 1854): The first reference genome for Thecostraca.</title>
        <authorList>
            <person name="Kim W."/>
        </authorList>
    </citation>
    <scope>NUCLEOTIDE SEQUENCE [LARGE SCALE GENOMIC DNA]</scope>
    <source>
        <strain evidence="2">SNU_AA5</strain>
        <tissue evidence="2">Soma without cirri and trophi</tissue>
    </source>
</reference>
<dbReference type="OrthoDB" id="9975373at2759"/>
<dbReference type="SUPFAM" id="SSF52266">
    <property type="entry name" value="SGNH hydrolase"/>
    <property type="match status" value="1"/>
</dbReference>
<comment type="caution">
    <text evidence="2">The sequence shown here is derived from an EMBL/GenBank/DDBJ whole genome shotgun (WGS) entry which is preliminary data.</text>
</comment>
<evidence type="ECO:0000256" key="1">
    <source>
        <dbReference type="ARBA" id="ARBA00037957"/>
    </source>
</evidence>
<evidence type="ECO:0000313" key="2">
    <source>
        <dbReference type="EMBL" id="KAF0306820.1"/>
    </source>
</evidence>
<dbReference type="PANTHER" id="PTHR14469">
    <property type="entry name" value="SARCOMA ANTIGEN NY-SAR-23"/>
    <property type="match status" value="1"/>
</dbReference>
<dbReference type="AlphaFoldDB" id="A0A6A4WT30"/>
<dbReference type="Proteomes" id="UP000440578">
    <property type="component" value="Unassembled WGS sequence"/>
</dbReference>
<dbReference type="PANTHER" id="PTHR14469:SF0">
    <property type="entry name" value="FAMILY WITH SEQUENCE SIMILARITY 113"/>
    <property type="match status" value="1"/>
</dbReference>
<organism evidence="2 3">
    <name type="scientific">Amphibalanus amphitrite</name>
    <name type="common">Striped barnacle</name>
    <name type="synonym">Balanus amphitrite</name>
    <dbReference type="NCBI Taxonomy" id="1232801"/>
    <lineage>
        <taxon>Eukaryota</taxon>
        <taxon>Metazoa</taxon>
        <taxon>Ecdysozoa</taxon>
        <taxon>Arthropoda</taxon>
        <taxon>Crustacea</taxon>
        <taxon>Multicrustacea</taxon>
        <taxon>Cirripedia</taxon>
        <taxon>Thoracica</taxon>
        <taxon>Thoracicalcarea</taxon>
        <taxon>Balanomorpha</taxon>
        <taxon>Balanoidea</taxon>
        <taxon>Balanidae</taxon>
        <taxon>Amphibalaninae</taxon>
        <taxon>Amphibalanus</taxon>
    </lineage>
</organism>
<sequence>MADIFTPQEMLRLFRNKKILIFGGSNIRGLYKDLVWLTESCSYIPQRHLKGKLEKSYHGDRLVEGEKASRGRDYREVRHFHTPDRLVELHFVFCTRIYSPYMAEVLDRYRCEPPDLIVVNSCVWDISRWGPRGVDDFKVNLRKFLEHVQSTMRADTMLMWTTTMPVSSEPRGGFLIKQVEFLRHTLRFDVMEANSFSASLVRQFGYDVLDIHYHFRCLIHHRSRDGIHWQPQAVRGITNMLLTHVALAWNRILPGRGPRRALERLSEEAHLTDEEVRELVDFTITEREATAARMLRGDQAPGRR</sequence>
<protein>
    <submittedName>
        <fullName evidence="2">PC-esterase domain-containing protein 1A</fullName>
    </submittedName>
</protein>